<evidence type="ECO:0000313" key="3">
    <source>
        <dbReference type="Proteomes" id="UP000190229"/>
    </source>
</evidence>
<dbReference type="Proteomes" id="UP000190229">
    <property type="component" value="Unassembled WGS sequence"/>
</dbReference>
<dbReference type="Gene3D" id="3.90.550.10">
    <property type="entry name" value="Spore Coat Polysaccharide Biosynthesis Protein SpsA, Chain A"/>
    <property type="match status" value="1"/>
</dbReference>
<name>A0A1V4ES32_9BACL</name>
<comment type="caution">
    <text evidence="2">The sequence shown here is derived from an EMBL/GenBank/DDBJ whole genome shotgun (WGS) entry which is preliminary data.</text>
</comment>
<sequence length="354" mass="38303">MKALILSGGTGSRLRPLTYTGAKQLIPVANKPILFYAIEAIREAGITEIGMIVGDTGAEIERVVGDGQVFGVKITYIPQEAPLGLAHAVKIAESFIGADDFLMFLGDNLVRDGVRAFSEQFQSSKPNGLILLSRVPDPQRFGVAEIQGGQVTRLIEKPKVPPSDLALVGVYLFDRSIFRAVNEIAPSARGELEITDAIQHLIDHGYRVEAHIIDGWWKDTGKPEDMLEANRMMVENITPSCDGTVDQCSQVIGRACIASGAVIENSVIRGPVVIGANAVIRNSYIGPFTSISEGVRIEGSELENSIILQDTVIEHIPTRIDSSLIGKNVHISKVIERPKALTFVLGDNSRAEVQ</sequence>
<feature type="domain" description="Nucleotidyl transferase" evidence="1">
    <location>
        <begin position="2"/>
        <end position="232"/>
    </location>
</feature>
<dbReference type="RefSeq" id="WP_079291376.1">
    <property type="nucleotide sequence ID" value="NZ_MWPS01000028.1"/>
</dbReference>
<dbReference type="EMBL" id="MWPS01000028">
    <property type="protein sequence ID" value="OPG15448.1"/>
    <property type="molecule type" value="Genomic_DNA"/>
</dbReference>
<accession>A0A1V4ES32</accession>
<dbReference type="InterPro" id="IPR005835">
    <property type="entry name" value="NTP_transferase_dom"/>
</dbReference>
<gene>
    <name evidence="2" type="ORF">B2M26_11790</name>
</gene>
<dbReference type="InterPro" id="IPR005908">
    <property type="entry name" value="G1P_thy_trans_l"/>
</dbReference>
<dbReference type="InterPro" id="IPR011004">
    <property type="entry name" value="Trimer_LpxA-like_sf"/>
</dbReference>
<dbReference type="PANTHER" id="PTHR42883">
    <property type="entry name" value="GLUCOSE-1-PHOSPHATE THYMIDYLTRANSFERASE"/>
    <property type="match status" value="1"/>
</dbReference>
<dbReference type="InterPro" id="IPR029044">
    <property type="entry name" value="Nucleotide-diphossugar_trans"/>
</dbReference>
<dbReference type="CDD" id="cd04189">
    <property type="entry name" value="G1P_TT_long"/>
    <property type="match status" value="1"/>
</dbReference>
<dbReference type="Pfam" id="PF00483">
    <property type="entry name" value="NTP_transferase"/>
    <property type="match status" value="1"/>
</dbReference>
<dbReference type="GO" id="GO:0016740">
    <property type="term" value="F:transferase activity"/>
    <property type="evidence" value="ECO:0007669"/>
    <property type="project" value="UniProtKB-KW"/>
</dbReference>
<dbReference type="AlphaFoldDB" id="A0A1V4ES32"/>
<dbReference type="PANTHER" id="PTHR42883:SF2">
    <property type="entry name" value="THYMIDYLYLTRANSFERASE"/>
    <property type="match status" value="1"/>
</dbReference>
<keyword evidence="3" id="KW-1185">Reference proteome</keyword>
<dbReference type="NCBIfam" id="TIGR01208">
    <property type="entry name" value="rmlA_long"/>
    <property type="match status" value="1"/>
</dbReference>
<dbReference type="Gene3D" id="2.160.10.10">
    <property type="entry name" value="Hexapeptide repeat proteins"/>
    <property type="match status" value="1"/>
</dbReference>
<evidence type="ECO:0000259" key="1">
    <source>
        <dbReference type="Pfam" id="PF00483"/>
    </source>
</evidence>
<protein>
    <submittedName>
        <fullName evidence="2">Glucose-1-phosphate thymidylyltransferase</fullName>
    </submittedName>
</protein>
<keyword evidence="2" id="KW-0808">Transferase</keyword>
<evidence type="ECO:0000313" key="2">
    <source>
        <dbReference type="EMBL" id="OPG15448.1"/>
    </source>
</evidence>
<dbReference type="SUPFAM" id="SSF53448">
    <property type="entry name" value="Nucleotide-diphospho-sugar transferases"/>
    <property type="match status" value="1"/>
</dbReference>
<organism evidence="2 3">
    <name type="scientific">Ferroacidibacillus organovorans</name>
    <dbReference type="NCBI Taxonomy" id="1765683"/>
    <lineage>
        <taxon>Bacteria</taxon>
        <taxon>Bacillati</taxon>
        <taxon>Bacillota</taxon>
        <taxon>Bacilli</taxon>
        <taxon>Bacillales</taxon>
        <taxon>Alicyclobacillaceae</taxon>
        <taxon>Ferroacidibacillus</taxon>
    </lineage>
</organism>
<reference evidence="2 3" key="1">
    <citation type="submission" date="2017-02" db="EMBL/GenBank/DDBJ databases">
        <title>Draft genome of Acidibacillus ferrooxidans Huett2.</title>
        <authorList>
            <person name="Schopf S."/>
        </authorList>
    </citation>
    <scope>NUCLEOTIDE SEQUENCE [LARGE SCALE GENOMIC DNA]</scope>
    <source>
        <strain evidence="2 3">Huett2</strain>
    </source>
</reference>
<proteinExistence type="predicted"/>
<dbReference type="SUPFAM" id="SSF51161">
    <property type="entry name" value="Trimeric LpxA-like enzymes"/>
    <property type="match status" value="1"/>
</dbReference>